<feature type="domain" description="IF rod" evidence="5">
    <location>
        <begin position="1"/>
        <end position="225"/>
    </location>
</feature>
<name>A0A8C5SCR3_LATLA</name>
<dbReference type="SUPFAM" id="SSF64593">
    <property type="entry name" value="Intermediate filament protein, coiled coil region"/>
    <property type="match status" value="1"/>
</dbReference>
<proteinExistence type="inferred from homology"/>
<dbReference type="GO" id="GO:0045095">
    <property type="term" value="C:keratin filament"/>
    <property type="evidence" value="ECO:0007669"/>
    <property type="project" value="InterPro"/>
</dbReference>
<dbReference type="AlphaFoldDB" id="A0A8C5SCR3"/>
<evidence type="ECO:0000256" key="3">
    <source>
        <dbReference type="RuleBase" id="RU000685"/>
    </source>
</evidence>
<dbReference type="InterPro" id="IPR039008">
    <property type="entry name" value="IF_rod_dom"/>
</dbReference>
<keyword evidence="2 4" id="KW-0175">Coiled coil</keyword>
<evidence type="ECO:0000313" key="6">
    <source>
        <dbReference type="Ensembl" id="ENSLLTP00000015722.1"/>
    </source>
</evidence>
<reference evidence="6" key="2">
    <citation type="submission" date="2025-09" db="UniProtKB">
        <authorList>
            <consortium name="Ensembl"/>
        </authorList>
    </citation>
    <scope>IDENTIFICATION</scope>
</reference>
<protein>
    <recommendedName>
        <fullName evidence="5">IF rod domain-containing protein</fullName>
    </recommendedName>
</protein>
<dbReference type="GO" id="GO:0030280">
    <property type="term" value="F:structural constituent of skin epidermis"/>
    <property type="evidence" value="ECO:0007669"/>
    <property type="project" value="TreeGrafter"/>
</dbReference>
<dbReference type="Ensembl" id="ENSLLTT00000016331.1">
    <property type="protein sequence ID" value="ENSLLTP00000015722.1"/>
    <property type="gene ID" value="ENSLLTG00000012036.1"/>
</dbReference>
<dbReference type="PANTHER" id="PTHR45616:SF19">
    <property type="entry name" value="KERATIN 90"/>
    <property type="match status" value="1"/>
</dbReference>
<dbReference type="InterPro" id="IPR018039">
    <property type="entry name" value="IF_conserved"/>
</dbReference>
<dbReference type="Gene3D" id="1.20.5.1160">
    <property type="entry name" value="Vasodilator-stimulated phosphoprotein"/>
    <property type="match status" value="1"/>
</dbReference>
<keyword evidence="7" id="KW-1185">Reference proteome</keyword>
<comment type="similarity">
    <text evidence="3">Belongs to the intermediate filament family.</text>
</comment>
<sequence length="247" mass="28660">LEENLEVNRRTTAENDFVVLKKDVDCVFLTKEELESKVDVLDVELILESYALQELTQFNNQMCDTSVVLKMDNTRDLDMDLILKNVEAWYQNIAHTSKQEAEAFYHSKIAEIQNNRGKFNEELKNNQHEIAELNRVVQRLQTDSENAKKQVASLQSAICDSEQRGDIALKDARTKHVELQTAYQQSKDKLACLLRDYQELLNTKLALDIEIATYKALLEGEETRIYISFYWETSMVTFPESAGRYDF</sequence>
<organism evidence="6 7">
    <name type="scientific">Laticauda laticaudata</name>
    <name type="common">Blue-ringed sea krait</name>
    <name type="synonym">Blue-lipped sea krait</name>
    <dbReference type="NCBI Taxonomy" id="8630"/>
    <lineage>
        <taxon>Eukaryota</taxon>
        <taxon>Metazoa</taxon>
        <taxon>Chordata</taxon>
        <taxon>Craniata</taxon>
        <taxon>Vertebrata</taxon>
        <taxon>Euteleostomi</taxon>
        <taxon>Lepidosauria</taxon>
        <taxon>Squamata</taxon>
        <taxon>Bifurcata</taxon>
        <taxon>Unidentata</taxon>
        <taxon>Episquamata</taxon>
        <taxon>Toxicofera</taxon>
        <taxon>Serpentes</taxon>
        <taxon>Colubroidea</taxon>
        <taxon>Elapidae</taxon>
        <taxon>Laticaudinae</taxon>
        <taxon>Laticauda</taxon>
    </lineage>
</organism>
<dbReference type="GO" id="GO:0005615">
    <property type="term" value="C:extracellular space"/>
    <property type="evidence" value="ECO:0007669"/>
    <property type="project" value="TreeGrafter"/>
</dbReference>
<dbReference type="PRINTS" id="PR01276">
    <property type="entry name" value="TYPE2KERATIN"/>
</dbReference>
<dbReference type="FunFam" id="1.20.5.170:FF:000004">
    <property type="entry name" value="Keratin, type II cytoskeletal 5"/>
    <property type="match status" value="1"/>
</dbReference>
<dbReference type="PROSITE" id="PS51842">
    <property type="entry name" value="IF_ROD_2"/>
    <property type="match status" value="1"/>
</dbReference>
<evidence type="ECO:0000256" key="4">
    <source>
        <dbReference type="SAM" id="Coils"/>
    </source>
</evidence>
<keyword evidence="1 3" id="KW-0403">Intermediate filament</keyword>
<evidence type="ECO:0000259" key="5">
    <source>
        <dbReference type="PROSITE" id="PS51842"/>
    </source>
</evidence>
<dbReference type="SMART" id="SM01391">
    <property type="entry name" value="Filament"/>
    <property type="match status" value="1"/>
</dbReference>
<dbReference type="GeneTree" id="ENSGT00940000162738"/>
<dbReference type="Pfam" id="PF00038">
    <property type="entry name" value="Filament"/>
    <property type="match status" value="1"/>
</dbReference>
<dbReference type="GO" id="GO:0031424">
    <property type="term" value="P:keratinization"/>
    <property type="evidence" value="ECO:0007669"/>
    <property type="project" value="TreeGrafter"/>
</dbReference>
<dbReference type="PROSITE" id="PS00226">
    <property type="entry name" value="IF_ROD_1"/>
    <property type="match status" value="1"/>
</dbReference>
<dbReference type="Proteomes" id="UP000694406">
    <property type="component" value="Unplaced"/>
</dbReference>
<dbReference type="InterPro" id="IPR003054">
    <property type="entry name" value="Keratin_II"/>
</dbReference>
<dbReference type="GO" id="GO:0045109">
    <property type="term" value="P:intermediate filament organization"/>
    <property type="evidence" value="ECO:0007669"/>
    <property type="project" value="TreeGrafter"/>
</dbReference>
<dbReference type="Gene3D" id="1.20.5.170">
    <property type="match status" value="1"/>
</dbReference>
<dbReference type="PANTHER" id="PTHR45616">
    <property type="entry name" value="GATA-TYPE DOMAIN-CONTAINING PROTEIN"/>
    <property type="match status" value="1"/>
</dbReference>
<dbReference type="Gene3D" id="1.20.5.500">
    <property type="entry name" value="Single helix bin"/>
    <property type="match status" value="1"/>
</dbReference>
<evidence type="ECO:0000256" key="1">
    <source>
        <dbReference type="ARBA" id="ARBA00022754"/>
    </source>
</evidence>
<evidence type="ECO:0000313" key="7">
    <source>
        <dbReference type="Proteomes" id="UP000694406"/>
    </source>
</evidence>
<feature type="coiled-coil region" evidence="4">
    <location>
        <begin position="109"/>
        <end position="203"/>
    </location>
</feature>
<reference evidence="6" key="1">
    <citation type="submission" date="2025-08" db="UniProtKB">
        <authorList>
            <consortium name="Ensembl"/>
        </authorList>
    </citation>
    <scope>IDENTIFICATION</scope>
</reference>
<accession>A0A8C5SCR3</accession>
<evidence type="ECO:0000256" key="2">
    <source>
        <dbReference type="ARBA" id="ARBA00023054"/>
    </source>
</evidence>